<comment type="caution">
    <text evidence="9">The sequence shown here is derived from an EMBL/GenBank/DDBJ whole genome shotgun (WGS) entry which is preliminary data.</text>
</comment>
<accession>A0A9P6KBV3</accession>
<protein>
    <recommendedName>
        <fullName evidence="7">Large ribosomal subunit protein mL40</fullName>
    </recommendedName>
</protein>
<sequence>AHSYPAGIHFEDSTSSNSTSISAFREDRIPNTSTSYNNLKESTMSSPFVRVALTTSKSATLMRAAGKKSGTSLNGDARNDLIKKVLFDAPSRSPVRLSQDDLSRHETIERAWKLVRQQQKQANAESLARKFEMMRKANAELELISPVLFKHSQTKERNAVFPRQLRTLTDTPSKQIWNYRNDKSVKA</sequence>
<dbReference type="GO" id="GO:0005840">
    <property type="term" value="C:ribosome"/>
    <property type="evidence" value="ECO:0007669"/>
    <property type="project" value="UniProtKB-KW"/>
</dbReference>
<keyword evidence="3" id="KW-0809">Transit peptide</keyword>
<name>A0A9P6KBV3_9FUNG</name>
<dbReference type="Proteomes" id="UP000780801">
    <property type="component" value="Unassembled WGS sequence"/>
</dbReference>
<evidence type="ECO:0000256" key="2">
    <source>
        <dbReference type="ARBA" id="ARBA00009360"/>
    </source>
</evidence>
<organism evidence="9 10">
    <name type="scientific">Lunasporangiospora selenospora</name>
    <dbReference type="NCBI Taxonomy" id="979761"/>
    <lineage>
        <taxon>Eukaryota</taxon>
        <taxon>Fungi</taxon>
        <taxon>Fungi incertae sedis</taxon>
        <taxon>Mucoromycota</taxon>
        <taxon>Mortierellomycotina</taxon>
        <taxon>Mortierellomycetes</taxon>
        <taxon>Mortierellales</taxon>
        <taxon>Mortierellaceae</taxon>
        <taxon>Lunasporangiospora</taxon>
    </lineage>
</organism>
<dbReference type="AlphaFoldDB" id="A0A9P6KBV3"/>
<evidence type="ECO:0000256" key="5">
    <source>
        <dbReference type="ARBA" id="ARBA00023128"/>
    </source>
</evidence>
<dbReference type="GO" id="GO:1990904">
    <property type="term" value="C:ribonucleoprotein complex"/>
    <property type="evidence" value="ECO:0007669"/>
    <property type="project" value="UniProtKB-KW"/>
</dbReference>
<gene>
    <name evidence="9" type="primary">MRPL28</name>
    <name evidence="9" type="ORF">BGW38_004916</name>
</gene>
<dbReference type="GO" id="GO:0005739">
    <property type="term" value="C:mitochondrion"/>
    <property type="evidence" value="ECO:0007669"/>
    <property type="project" value="UniProtKB-SubCell"/>
</dbReference>
<keyword evidence="6" id="KW-0687">Ribonucleoprotein</keyword>
<comment type="subcellular location">
    <subcellularLocation>
        <location evidence="1">Mitochondrion</location>
    </subcellularLocation>
</comment>
<dbReference type="GO" id="GO:0032543">
    <property type="term" value="P:mitochondrial translation"/>
    <property type="evidence" value="ECO:0007669"/>
    <property type="project" value="InterPro"/>
</dbReference>
<reference evidence="9" key="1">
    <citation type="journal article" date="2020" name="Fungal Divers.">
        <title>Resolving the Mortierellaceae phylogeny through synthesis of multi-gene phylogenetics and phylogenomics.</title>
        <authorList>
            <person name="Vandepol N."/>
            <person name="Liber J."/>
            <person name="Desiro A."/>
            <person name="Na H."/>
            <person name="Kennedy M."/>
            <person name="Barry K."/>
            <person name="Grigoriev I.V."/>
            <person name="Miller A.N."/>
            <person name="O'Donnell K."/>
            <person name="Stajich J.E."/>
            <person name="Bonito G."/>
        </authorList>
    </citation>
    <scope>NUCLEOTIDE SEQUENCE</scope>
    <source>
        <strain evidence="9">KOD1015</strain>
    </source>
</reference>
<evidence type="ECO:0000256" key="1">
    <source>
        <dbReference type="ARBA" id="ARBA00004173"/>
    </source>
</evidence>
<dbReference type="PANTHER" id="PTHR39150:SF1">
    <property type="entry name" value="LARGE RIBOSOMAL SUBUNIT PROTEIN ML40"/>
    <property type="match status" value="1"/>
</dbReference>
<feature type="compositionally biased region" description="Low complexity" evidence="8">
    <location>
        <begin position="13"/>
        <end position="22"/>
    </location>
</feature>
<dbReference type="InterPro" id="IPR019192">
    <property type="entry name" value="Ribosomal_mL40"/>
</dbReference>
<dbReference type="EMBL" id="JAABOA010003126">
    <property type="protein sequence ID" value="KAF9579012.1"/>
    <property type="molecule type" value="Genomic_DNA"/>
</dbReference>
<keyword evidence="4 9" id="KW-0689">Ribosomal protein</keyword>
<evidence type="ECO:0000313" key="9">
    <source>
        <dbReference type="EMBL" id="KAF9579012.1"/>
    </source>
</evidence>
<keyword evidence="5" id="KW-0496">Mitochondrion</keyword>
<dbReference type="InterPro" id="IPR042831">
    <property type="entry name" value="Ribosomal_mL40_fung"/>
</dbReference>
<dbReference type="PANTHER" id="PTHR39150">
    <property type="entry name" value="54S RIBOSOMAL PROTEIN L28, MITOCHONDRIAL"/>
    <property type="match status" value="1"/>
</dbReference>
<evidence type="ECO:0000256" key="7">
    <source>
        <dbReference type="ARBA" id="ARBA00035192"/>
    </source>
</evidence>
<dbReference type="OrthoDB" id="2098203at2759"/>
<feature type="non-terminal residue" evidence="9">
    <location>
        <position position="1"/>
    </location>
</feature>
<evidence type="ECO:0000256" key="8">
    <source>
        <dbReference type="SAM" id="MobiDB-lite"/>
    </source>
</evidence>
<evidence type="ECO:0000256" key="6">
    <source>
        <dbReference type="ARBA" id="ARBA00023274"/>
    </source>
</evidence>
<evidence type="ECO:0000313" key="10">
    <source>
        <dbReference type="Proteomes" id="UP000780801"/>
    </source>
</evidence>
<comment type="similarity">
    <text evidence="2">Belongs to the mitochondrion-specific ribosomal protein mL40 family.</text>
</comment>
<dbReference type="GO" id="GO:0003735">
    <property type="term" value="F:structural constituent of ribosome"/>
    <property type="evidence" value="ECO:0007669"/>
    <property type="project" value="InterPro"/>
</dbReference>
<keyword evidence="10" id="KW-1185">Reference proteome</keyword>
<feature type="region of interest" description="Disordered" evidence="8">
    <location>
        <begin position="1"/>
        <end position="38"/>
    </location>
</feature>
<evidence type="ECO:0000256" key="3">
    <source>
        <dbReference type="ARBA" id="ARBA00022946"/>
    </source>
</evidence>
<proteinExistence type="inferred from homology"/>
<dbReference type="Gene3D" id="6.10.250.3440">
    <property type="match status" value="1"/>
</dbReference>
<dbReference type="Pfam" id="PF09812">
    <property type="entry name" value="MRP-L28"/>
    <property type="match status" value="1"/>
</dbReference>
<evidence type="ECO:0000256" key="4">
    <source>
        <dbReference type="ARBA" id="ARBA00022980"/>
    </source>
</evidence>